<dbReference type="InterPro" id="IPR034164">
    <property type="entry name" value="Pepsin-like_dom"/>
</dbReference>
<evidence type="ECO:0000259" key="9">
    <source>
        <dbReference type="PROSITE" id="PS51767"/>
    </source>
</evidence>
<keyword evidence="6" id="KW-0865">Zymogen</keyword>
<evidence type="ECO:0000256" key="6">
    <source>
        <dbReference type="ARBA" id="ARBA00023145"/>
    </source>
</evidence>
<dbReference type="FunFam" id="2.40.70.10:FF:000008">
    <property type="entry name" value="Cathepsin D"/>
    <property type="match status" value="1"/>
</dbReference>
<dbReference type="Pfam" id="PF00026">
    <property type="entry name" value="Asp"/>
    <property type="match status" value="1"/>
</dbReference>
<sequence length="232" mass="25005">MLAVVEAVSEGVEIPIILKPNHTRNFHAAMAKASRRYPHLNLGPRLKASRTGRVSLVDFDSDTEYYGSVKIGTPGQTMRLNFDTGSADIWFPSASCKAAACKNHKRFNPAKSRTYRTDGRTWEIEYGDHSGASGILGSDIVNVGGIKVRQTIGLSTLETADFTSEPVEGLFGLAFKADETVKGVKTFMDNAIAARVIAKPVVSAFLPSVRRNGGQHGSYLFGALTGLATLEN</sequence>
<dbReference type="Gene3D" id="2.40.70.10">
    <property type="entry name" value="Acid Proteases"/>
    <property type="match status" value="1"/>
</dbReference>
<dbReference type="PANTHER" id="PTHR47966">
    <property type="entry name" value="BETA-SITE APP-CLEAVING ENZYME, ISOFORM A-RELATED"/>
    <property type="match status" value="1"/>
</dbReference>
<feature type="domain" description="Peptidase A1" evidence="9">
    <location>
        <begin position="65"/>
        <end position="232"/>
    </location>
</feature>
<evidence type="ECO:0000256" key="8">
    <source>
        <dbReference type="PIRSR" id="PIRSR601461-2"/>
    </source>
</evidence>
<dbReference type="InterPro" id="IPR033121">
    <property type="entry name" value="PEPTIDASE_A1"/>
</dbReference>
<evidence type="ECO:0000256" key="1">
    <source>
        <dbReference type="ARBA" id="ARBA00007447"/>
    </source>
</evidence>
<evidence type="ECO:0000313" key="11">
    <source>
        <dbReference type="Proteomes" id="UP000703661"/>
    </source>
</evidence>
<keyword evidence="11" id="KW-1185">Reference proteome</keyword>
<comment type="caution">
    <text evidence="10">The sequence shown here is derived from an EMBL/GenBank/DDBJ whole genome shotgun (WGS) entry which is preliminary data.</text>
</comment>
<dbReference type="GO" id="GO:0006508">
    <property type="term" value="P:proteolysis"/>
    <property type="evidence" value="ECO:0007669"/>
    <property type="project" value="UniProtKB-KW"/>
</dbReference>
<keyword evidence="3" id="KW-0732">Signal</keyword>
<dbReference type="InterPro" id="IPR021109">
    <property type="entry name" value="Peptidase_aspartic_dom_sf"/>
</dbReference>
<accession>A0A9P6MQM0</accession>
<keyword evidence="5" id="KW-0378">Hydrolase</keyword>
<dbReference type="InterPro" id="IPR001969">
    <property type="entry name" value="Aspartic_peptidase_AS"/>
</dbReference>
<comment type="similarity">
    <text evidence="1">Belongs to the peptidase A1 family.</text>
</comment>
<dbReference type="CDD" id="cd05471">
    <property type="entry name" value="pepsin_like"/>
    <property type="match status" value="1"/>
</dbReference>
<dbReference type="AlphaFoldDB" id="A0A9P6MQM0"/>
<organism evidence="10 11">
    <name type="scientific">Entomortierella chlamydospora</name>
    <dbReference type="NCBI Taxonomy" id="101097"/>
    <lineage>
        <taxon>Eukaryota</taxon>
        <taxon>Fungi</taxon>
        <taxon>Fungi incertae sedis</taxon>
        <taxon>Mucoromycota</taxon>
        <taxon>Mortierellomycotina</taxon>
        <taxon>Mortierellomycetes</taxon>
        <taxon>Mortierellales</taxon>
        <taxon>Mortierellaceae</taxon>
        <taxon>Entomortierella</taxon>
    </lineage>
</organism>
<proteinExistence type="inferred from homology"/>
<evidence type="ECO:0000256" key="2">
    <source>
        <dbReference type="ARBA" id="ARBA00022670"/>
    </source>
</evidence>
<evidence type="ECO:0000256" key="3">
    <source>
        <dbReference type="ARBA" id="ARBA00022729"/>
    </source>
</evidence>
<keyword evidence="7 8" id="KW-1015">Disulfide bond</keyword>
<evidence type="ECO:0000256" key="5">
    <source>
        <dbReference type="ARBA" id="ARBA00022801"/>
    </source>
</evidence>
<evidence type="ECO:0000256" key="7">
    <source>
        <dbReference type="ARBA" id="ARBA00023157"/>
    </source>
</evidence>
<evidence type="ECO:0000313" key="10">
    <source>
        <dbReference type="EMBL" id="KAG0009271.1"/>
    </source>
</evidence>
<dbReference type="GO" id="GO:0004190">
    <property type="term" value="F:aspartic-type endopeptidase activity"/>
    <property type="evidence" value="ECO:0007669"/>
    <property type="project" value="UniProtKB-KW"/>
</dbReference>
<feature type="disulfide bond" evidence="8">
    <location>
        <begin position="96"/>
        <end position="101"/>
    </location>
</feature>
<dbReference type="Proteomes" id="UP000703661">
    <property type="component" value="Unassembled WGS sequence"/>
</dbReference>
<evidence type="ECO:0000256" key="4">
    <source>
        <dbReference type="ARBA" id="ARBA00022750"/>
    </source>
</evidence>
<dbReference type="PROSITE" id="PS00141">
    <property type="entry name" value="ASP_PROTEASE"/>
    <property type="match status" value="1"/>
</dbReference>
<keyword evidence="2" id="KW-0645">Protease</keyword>
<keyword evidence="4" id="KW-0064">Aspartyl protease</keyword>
<dbReference type="InterPro" id="IPR001461">
    <property type="entry name" value="Aspartic_peptidase_A1"/>
</dbReference>
<dbReference type="SUPFAM" id="SSF50630">
    <property type="entry name" value="Acid proteases"/>
    <property type="match status" value="1"/>
</dbReference>
<name>A0A9P6MQM0_9FUNG</name>
<gene>
    <name evidence="10" type="ORF">BGZ80_002561</name>
</gene>
<reference evidence="10" key="1">
    <citation type="journal article" date="2020" name="Fungal Divers.">
        <title>Resolving the Mortierellaceae phylogeny through synthesis of multi-gene phylogenetics and phylogenomics.</title>
        <authorList>
            <person name="Vandepol N."/>
            <person name="Liber J."/>
            <person name="Desiro A."/>
            <person name="Na H."/>
            <person name="Kennedy M."/>
            <person name="Barry K."/>
            <person name="Grigoriev I.V."/>
            <person name="Miller A.N."/>
            <person name="O'Donnell K."/>
            <person name="Stajich J.E."/>
            <person name="Bonito G."/>
        </authorList>
    </citation>
    <scope>NUCLEOTIDE SEQUENCE</scope>
    <source>
        <strain evidence="10">NRRL 2769</strain>
    </source>
</reference>
<dbReference type="PANTHER" id="PTHR47966:SF1">
    <property type="entry name" value="ASPARTYL PROTEINASE"/>
    <property type="match status" value="1"/>
</dbReference>
<dbReference type="PROSITE" id="PS51767">
    <property type="entry name" value="PEPTIDASE_A1"/>
    <property type="match status" value="1"/>
</dbReference>
<dbReference type="EMBL" id="JAAAID010001636">
    <property type="protein sequence ID" value="KAG0009271.1"/>
    <property type="molecule type" value="Genomic_DNA"/>
</dbReference>
<protein>
    <recommendedName>
        <fullName evidence="9">Peptidase A1 domain-containing protein</fullName>
    </recommendedName>
</protein>